<proteinExistence type="predicted"/>
<evidence type="ECO:0000313" key="3">
    <source>
        <dbReference type="Proteomes" id="UP001597097"/>
    </source>
</evidence>
<name>A0ABW4GY65_9ACTN</name>
<organism evidence="2 3">
    <name type="scientific">Nonomuraea guangzhouensis</name>
    <dbReference type="NCBI Taxonomy" id="1291555"/>
    <lineage>
        <taxon>Bacteria</taxon>
        <taxon>Bacillati</taxon>
        <taxon>Actinomycetota</taxon>
        <taxon>Actinomycetes</taxon>
        <taxon>Streptosporangiales</taxon>
        <taxon>Streptosporangiaceae</taxon>
        <taxon>Nonomuraea</taxon>
    </lineage>
</organism>
<dbReference type="EMBL" id="JBHUCM010000057">
    <property type="protein sequence ID" value="MFD1546172.1"/>
    <property type="molecule type" value="Genomic_DNA"/>
</dbReference>
<keyword evidence="3" id="KW-1185">Reference proteome</keyword>
<dbReference type="CDD" id="cd05231">
    <property type="entry name" value="NmrA_TMR_like_1_SDR_a"/>
    <property type="match status" value="1"/>
</dbReference>
<dbReference type="InterPro" id="IPR051604">
    <property type="entry name" value="Ergot_Alk_Oxidoreductase"/>
</dbReference>
<dbReference type="RefSeq" id="WP_219538012.1">
    <property type="nucleotide sequence ID" value="NZ_JAHKRM010000043.1"/>
</dbReference>
<evidence type="ECO:0000313" key="2">
    <source>
        <dbReference type="EMBL" id="MFD1546172.1"/>
    </source>
</evidence>
<reference evidence="3" key="1">
    <citation type="journal article" date="2019" name="Int. J. Syst. Evol. Microbiol.">
        <title>The Global Catalogue of Microorganisms (GCM) 10K type strain sequencing project: providing services to taxonomists for standard genome sequencing and annotation.</title>
        <authorList>
            <consortium name="The Broad Institute Genomics Platform"/>
            <consortium name="The Broad Institute Genome Sequencing Center for Infectious Disease"/>
            <person name="Wu L."/>
            <person name="Ma J."/>
        </authorList>
    </citation>
    <scope>NUCLEOTIDE SEQUENCE [LARGE SCALE GENOMIC DNA]</scope>
    <source>
        <strain evidence="3">CGMCC 1.15399</strain>
    </source>
</reference>
<sequence length="324" mass="35834">MPQHNPILITGAAGEIGGVSRTMVDMLLDQGHPVRAFVRQDDERAHALRQAGAEVFVGDLLNIADLTAALKGCRRIYFSMSLSPYYTDAVSLMAAAARAQGDIEVFVNISEYEQSFMTFENMIAPEDERRSRLGGRVADWSPQQRAHWVAEQVLDWSGLPTVNVRAAFFVENPILTWLALGSLADDELRLPFGHHRLAPIAAYDVAALCATILADPTPHLSKSYALTGPELKDMHEIAEDFGAVLGRKITYVPEDVETWNETYVDPALGQFPHIAEHLKTLTRLIGGGGYRGVTDQLETLLGRPPKTVRWALENHPRIRKLATT</sequence>
<accession>A0ABW4GY65</accession>
<dbReference type="Proteomes" id="UP001597097">
    <property type="component" value="Unassembled WGS sequence"/>
</dbReference>
<dbReference type="InterPro" id="IPR016040">
    <property type="entry name" value="NAD(P)-bd_dom"/>
</dbReference>
<evidence type="ECO:0000259" key="1">
    <source>
        <dbReference type="Pfam" id="PF13460"/>
    </source>
</evidence>
<comment type="caution">
    <text evidence="2">The sequence shown here is derived from an EMBL/GenBank/DDBJ whole genome shotgun (WGS) entry which is preliminary data.</text>
</comment>
<dbReference type="PANTHER" id="PTHR43162">
    <property type="match status" value="1"/>
</dbReference>
<dbReference type="PANTHER" id="PTHR43162:SF1">
    <property type="entry name" value="PRESTALK A DIFFERENTIATION PROTEIN A"/>
    <property type="match status" value="1"/>
</dbReference>
<feature type="domain" description="NAD(P)-binding" evidence="1">
    <location>
        <begin position="17"/>
        <end position="216"/>
    </location>
</feature>
<protein>
    <submittedName>
        <fullName evidence="2">NmrA family NAD(P)-binding protein</fullName>
    </submittedName>
</protein>
<dbReference type="Pfam" id="PF13460">
    <property type="entry name" value="NAD_binding_10"/>
    <property type="match status" value="1"/>
</dbReference>
<gene>
    <name evidence="2" type="ORF">ACFSJ0_54695</name>
</gene>